<feature type="binding site" evidence="8">
    <location>
        <position position="20"/>
    </location>
    <ligand>
        <name>GTP</name>
        <dbReference type="ChEBI" id="CHEBI:37565"/>
    </ligand>
</feature>
<comment type="function">
    <text evidence="8">Transfers a GMP moiety from GTP to Mo-molybdopterin (Mo-MPT) cofactor (Moco or molybdenum cofactor) to form Mo-molybdopterin guanine dinucleotide (Mo-MGD) cofactor.</text>
</comment>
<dbReference type="CDD" id="cd02503">
    <property type="entry name" value="MobA"/>
    <property type="match status" value="1"/>
</dbReference>
<evidence type="ECO:0000256" key="7">
    <source>
        <dbReference type="ARBA" id="ARBA00023150"/>
    </source>
</evidence>
<dbReference type="GO" id="GO:0006777">
    <property type="term" value="P:Mo-molybdopterin cofactor biosynthetic process"/>
    <property type="evidence" value="ECO:0007669"/>
    <property type="project" value="UniProtKB-KW"/>
</dbReference>
<keyword evidence="1 8" id="KW-0963">Cytoplasm</keyword>
<comment type="similarity">
    <text evidence="8">Belongs to the MobA family.</text>
</comment>
<dbReference type="InterPro" id="IPR013482">
    <property type="entry name" value="Molybde_CF_guanTrfase"/>
</dbReference>
<keyword evidence="11" id="KW-1185">Reference proteome</keyword>
<sequence length="195" mass="22164">MKIAGVVLAGGQSSRYGQPKMFELFAGQPLYKNSLNALQQNGLVPLIIATNASLQRNFAEENIQMIIEKQPHQGPLLALQNIMTNLPDVEWFFIVASDMPYMNADFVQTMLTYIDDRYDAIVPKTSRIQPLASLYRRTALPKVNLLIQQNKRSMKALLDQVRVCYVGFDENSPTFININTQTDWAQTVKKESYDE</sequence>
<dbReference type="InterPro" id="IPR025877">
    <property type="entry name" value="MobA-like_NTP_Trfase"/>
</dbReference>
<dbReference type="GO" id="GO:0005525">
    <property type="term" value="F:GTP binding"/>
    <property type="evidence" value="ECO:0007669"/>
    <property type="project" value="UniProtKB-UniRule"/>
</dbReference>
<feature type="domain" description="MobA-like NTP transferase" evidence="9">
    <location>
        <begin position="5"/>
        <end position="159"/>
    </location>
</feature>
<name>A0A3M8H620_9BACI</name>
<dbReference type="InterPro" id="IPR029044">
    <property type="entry name" value="Nucleotide-diphossugar_trans"/>
</dbReference>
<evidence type="ECO:0000256" key="5">
    <source>
        <dbReference type="ARBA" id="ARBA00022842"/>
    </source>
</evidence>
<keyword evidence="7 8" id="KW-0501">Molybdenum cofactor biosynthesis</keyword>
<dbReference type="RefSeq" id="WP_122972985.1">
    <property type="nucleotide sequence ID" value="NZ_RHLQ01000042.1"/>
</dbReference>
<evidence type="ECO:0000256" key="2">
    <source>
        <dbReference type="ARBA" id="ARBA00022679"/>
    </source>
</evidence>
<feature type="binding site" evidence="8">
    <location>
        <begin position="8"/>
        <end position="10"/>
    </location>
    <ligand>
        <name>GTP</name>
        <dbReference type="ChEBI" id="CHEBI:37565"/>
    </ligand>
</feature>
<evidence type="ECO:0000256" key="1">
    <source>
        <dbReference type="ARBA" id="ARBA00022490"/>
    </source>
</evidence>
<evidence type="ECO:0000256" key="8">
    <source>
        <dbReference type="HAMAP-Rule" id="MF_00316"/>
    </source>
</evidence>
<dbReference type="Pfam" id="PF12804">
    <property type="entry name" value="NTP_transf_3"/>
    <property type="match status" value="1"/>
</dbReference>
<keyword evidence="2 8" id="KW-0808">Transferase</keyword>
<feature type="binding site" evidence="8">
    <location>
        <position position="98"/>
    </location>
    <ligand>
        <name>GTP</name>
        <dbReference type="ChEBI" id="CHEBI:37565"/>
    </ligand>
</feature>
<comment type="caution">
    <text evidence="10">The sequence shown here is derived from an EMBL/GenBank/DDBJ whole genome shotgun (WGS) entry which is preliminary data.</text>
</comment>
<evidence type="ECO:0000313" key="10">
    <source>
        <dbReference type="EMBL" id="RNC97664.1"/>
    </source>
</evidence>
<keyword evidence="10" id="KW-0548">Nucleotidyltransferase</keyword>
<evidence type="ECO:0000256" key="3">
    <source>
        <dbReference type="ARBA" id="ARBA00022723"/>
    </source>
</evidence>
<evidence type="ECO:0000256" key="4">
    <source>
        <dbReference type="ARBA" id="ARBA00022741"/>
    </source>
</evidence>
<comment type="caution">
    <text evidence="8">Lacks conserved residue(s) required for the propagation of feature annotation.</text>
</comment>
<evidence type="ECO:0000313" key="11">
    <source>
        <dbReference type="Proteomes" id="UP000279909"/>
    </source>
</evidence>
<keyword evidence="5 8" id="KW-0460">Magnesium</keyword>
<keyword evidence="6 8" id="KW-0342">GTP-binding</keyword>
<feature type="binding site" evidence="8">
    <location>
        <position position="98"/>
    </location>
    <ligand>
        <name>Mg(2+)</name>
        <dbReference type="ChEBI" id="CHEBI:18420"/>
    </ligand>
</feature>
<reference evidence="10 11" key="1">
    <citation type="journal article" date="2014" name="Int. J. Syst. Evol. Microbiol.">
        <title>Lysinibacillus halotolerans sp. nov., isolated from saline-alkaline soil.</title>
        <authorList>
            <person name="Kong D."/>
            <person name="Wang Y."/>
            <person name="Zhao B."/>
            <person name="Li Y."/>
            <person name="Song J."/>
            <person name="Zhai Y."/>
            <person name="Zhang C."/>
            <person name="Wang H."/>
            <person name="Chen X."/>
            <person name="Zhao B."/>
            <person name="Ruan Z."/>
        </authorList>
    </citation>
    <scope>NUCLEOTIDE SEQUENCE [LARGE SCALE GENOMIC DNA]</scope>
    <source>
        <strain evidence="10 11">MCCC 1A12703</strain>
    </source>
</reference>
<dbReference type="PANTHER" id="PTHR19136:SF81">
    <property type="entry name" value="MOLYBDENUM COFACTOR GUANYLYLTRANSFERASE"/>
    <property type="match status" value="1"/>
</dbReference>
<organism evidence="10 11">
    <name type="scientific">Lysinibacillus halotolerans</name>
    <dbReference type="NCBI Taxonomy" id="1368476"/>
    <lineage>
        <taxon>Bacteria</taxon>
        <taxon>Bacillati</taxon>
        <taxon>Bacillota</taxon>
        <taxon>Bacilli</taxon>
        <taxon>Bacillales</taxon>
        <taxon>Bacillaceae</taxon>
        <taxon>Lysinibacillus</taxon>
    </lineage>
</organism>
<comment type="cofactor">
    <cofactor evidence="8">
        <name>Mg(2+)</name>
        <dbReference type="ChEBI" id="CHEBI:18420"/>
    </cofactor>
</comment>
<comment type="catalytic activity">
    <reaction evidence="8">
        <text>Mo-molybdopterin + GTP + H(+) = Mo-molybdopterin guanine dinucleotide + diphosphate</text>
        <dbReference type="Rhea" id="RHEA:34243"/>
        <dbReference type="ChEBI" id="CHEBI:15378"/>
        <dbReference type="ChEBI" id="CHEBI:33019"/>
        <dbReference type="ChEBI" id="CHEBI:37565"/>
        <dbReference type="ChEBI" id="CHEBI:71302"/>
        <dbReference type="ChEBI" id="CHEBI:71310"/>
        <dbReference type="EC" id="2.7.7.77"/>
    </reaction>
</comment>
<dbReference type="OrthoDB" id="9794429at2"/>
<comment type="subcellular location">
    <subcellularLocation>
        <location evidence="8">Cytoplasm</location>
    </subcellularLocation>
</comment>
<evidence type="ECO:0000256" key="6">
    <source>
        <dbReference type="ARBA" id="ARBA00023134"/>
    </source>
</evidence>
<protein>
    <recommendedName>
        <fullName evidence="8">Probable molybdenum cofactor guanylyltransferase</fullName>
        <shortName evidence="8">MoCo guanylyltransferase</shortName>
        <ecNumber evidence="8">2.7.7.77</ecNumber>
    </recommendedName>
    <alternativeName>
        <fullName evidence="8">GTP:molybdopterin guanylyltransferase</fullName>
    </alternativeName>
    <alternativeName>
        <fullName evidence="8">Mo-MPT guanylyltransferase</fullName>
    </alternativeName>
    <alternativeName>
        <fullName evidence="8">Molybdopterin guanylyltransferase</fullName>
    </alternativeName>
    <alternativeName>
        <fullName evidence="8">Molybdopterin-guanine dinucleotide synthase</fullName>
        <shortName evidence="8">MGD synthase</shortName>
    </alternativeName>
</protein>
<accession>A0A3M8H620</accession>
<dbReference type="Gene3D" id="3.90.550.10">
    <property type="entry name" value="Spore Coat Polysaccharide Biosynthesis Protein SpsA, Chain A"/>
    <property type="match status" value="1"/>
</dbReference>
<keyword evidence="4 8" id="KW-0547">Nucleotide-binding</keyword>
<dbReference type="GO" id="GO:0005737">
    <property type="term" value="C:cytoplasm"/>
    <property type="evidence" value="ECO:0007669"/>
    <property type="project" value="UniProtKB-SubCell"/>
</dbReference>
<dbReference type="GO" id="GO:0061603">
    <property type="term" value="F:molybdenum cofactor guanylyltransferase activity"/>
    <property type="evidence" value="ECO:0007669"/>
    <property type="project" value="UniProtKB-EC"/>
</dbReference>
<comment type="domain">
    <text evidence="8">The N-terminal domain determines nucleotide recognition and specific binding, while the C-terminal domain determines the specific binding to the target protein.</text>
</comment>
<dbReference type="SUPFAM" id="SSF53448">
    <property type="entry name" value="Nucleotide-diphospho-sugar transferases"/>
    <property type="match status" value="1"/>
</dbReference>
<dbReference type="EC" id="2.7.7.77" evidence="8"/>
<dbReference type="HAMAP" id="MF_00316">
    <property type="entry name" value="MobA"/>
    <property type="match status" value="1"/>
</dbReference>
<proteinExistence type="inferred from homology"/>
<dbReference type="AlphaFoldDB" id="A0A3M8H620"/>
<dbReference type="GO" id="GO:0046872">
    <property type="term" value="F:metal ion binding"/>
    <property type="evidence" value="ECO:0007669"/>
    <property type="project" value="UniProtKB-KW"/>
</dbReference>
<dbReference type="Proteomes" id="UP000279909">
    <property type="component" value="Unassembled WGS sequence"/>
</dbReference>
<evidence type="ECO:0000259" key="9">
    <source>
        <dbReference type="Pfam" id="PF12804"/>
    </source>
</evidence>
<dbReference type="PANTHER" id="PTHR19136">
    <property type="entry name" value="MOLYBDENUM COFACTOR GUANYLYLTRANSFERASE"/>
    <property type="match status" value="1"/>
</dbReference>
<gene>
    <name evidence="8" type="primary">mobA</name>
    <name evidence="10" type="ORF">EC501_14330</name>
</gene>
<dbReference type="EMBL" id="RHLQ01000042">
    <property type="protein sequence ID" value="RNC97664.1"/>
    <property type="molecule type" value="Genomic_DNA"/>
</dbReference>
<keyword evidence="3 8" id="KW-0479">Metal-binding</keyword>